<keyword evidence="7" id="KW-0670">Pyruvate</keyword>
<feature type="transmembrane region" description="Helical" evidence="5">
    <location>
        <begin position="93"/>
        <end position="113"/>
    </location>
</feature>
<gene>
    <name evidence="7" type="ORF">STAS_04799</name>
</gene>
<evidence type="ECO:0000313" key="8">
    <source>
        <dbReference type="Proteomes" id="UP000325081"/>
    </source>
</evidence>
<evidence type="ECO:0000256" key="1">
    <source>
        <dbReference type="ARBA" id="ARBA00004141"/>
    </source>
</evidence>
<dbReference type="SUPFAM" id="SSF103481">
    <property type="entry name" value="Multidrug resistance efflux transporter EmrE"/>
    <property type="match status" value="1"/>
</dbReference>
<keyword evidence="8" id="KW-1185">Reference proteome</keyword>
<reference evidence="8" key="1">
    <citation type="journal article" date="2019" name="Curr. Biol.">
        <title>Genome Sequence of Striga asiatica Provides Insight into the Evolution of Plant Parasitism.</title>
        <authorList>
            <person name="Yoshida S."/>
            <person name="Kim S."/>
            <person name="Wafula E.K."/>
            <person name="Tanskanen J."/>
            <person name="Kim Y.M."/>
            <person name="Honaas L."/>
            <person name="Yang Z."/>
            <person name="Spallek T."/>
            <person name="Conn C.E."/>
            <person name="Ichihashi Y."/>
            <person name="Cheong K."/>
            <person name="Cui S."/>
            <person name="Der J.P."/>
            <person name="Gundlach H."/>
            <person name="Jiao Y."/>
            <person name="Hori C."/>
            <person name="Ishida J.K."/>
            <person name="Kasahara H."/>
            <person name="Kiba T."/>
            <person name="Kim M.S."/>
            <person name="Koo N."/>
            <person name="Laohavisit A."/>
            <person name="Lee Y.H."/>
            <person name="Lumba S."/>
            <person name="McCourt P."/>
            <person name="Mortimer J.C."/>
            <person name="Mutuku J.M."/>
            <person name="Nomura T."/>
            <person name="Sasaki-Sekimoto Y."/>
            <person name="Seto Y."/>
            <person name="Wang Y."/>
            <person name="Wakatake T."/>
            <person name="Sakakibara H."/>
            <person name="Demura T."/>
            <person name="Yamaguchi S."/>
            <person name="Yoneyama K."/>
            <person name="Manabe R.I."/>
            <person name="Nelson D.C."/>
            <person name="Schulman A.H."/>
            <person name="Timko M.P."/>
            <person name="dePamphilis C.W."/>
            <person name="Choi D."/>
            <person name="Shirasu K."/>
        </authorList>
    </citation>
    <scope>NUCLEOTIDE SEQUENCE [LARGE SCALE GENOMIC DNA]</scope>
    <source>
        <strain evidence="8">cv. UVA1</strain>
    </source>
</reference>
<dbReference type="PANTHER" id="PTHR11132">
    <property type="entry name" value="SOLUTE CARRIER FAMILY 35"/>
    <property type="match status" value="1"/>
</dbReference>
<evidence type="ECO:0000313" key="7">
    <source>
        <dbReference type="EMBL" id="GER28972.1"/>
    </source>
</evidence>
<keyword evidence="2 5" id="KW-0812">Transmembrane</keyword>
<dbReference type="OrthoDB" id="6418713at2759"/>
<keyword evidence="4 5" id="KW-0472">Membrane</keyword>
<protein>
    <submittedName>
        <fullName evidence="7">Phosphate/phosphoenolpyruvate translocator</fullName>
    </submittedName>
</protein>
<feature type="transmembrane region" description="Helical" evidence="5">
    <location>
        <begin position="61"/>
        <end position="81"/>
    </location>
</feature>
<sequence length="324" mass="34929">MSDSAVVRAAAEEDVGAPASPKSTGLADALVLGTLFVLWFAFHAYFSIYNKQVLKDFHYPFSVILGQVAAGTALITLMWMLNLHKRPKISGSQLVAILPLAVVHILSSLFTNMSLGKVAVSFTHTIKAMEPFFSVILSAMFLGESPTIWLVLSLLLVLGGVGLASMTETLFNWSGFWTMKLSMGGLESYSTLPAIGHLLGSSLSMANRGRKAGSNYRVVPPCHILRAGWHDKGDLPGGCLSMANRGSKAVSNYHVVPPCHILRAGWNDKGDFLGSSSHLHVVGRNGDTSEDEVIPKVTPTRVEQLQVNWLNHLFSSDSPLPGDS</sequence>
<feature type="transmembrane region" description="Helical" evidence="5">
    <location>
        <begin position="29"/>
        <end position="49"/>
    </location>
</feature>
<keyword evidence="3 5" id="KW-1133">Transmembrane helix</keyword>
<organism evidence="7 8">
    <name type="scientific">Striga asiatica</name>
    <name type="common">Asiatic witchweed</name>
    <name type="synonym">Buchnera asiatica</name>
    <dbReference type="NCBI Taxonomy" id="4170"/>
    <lineage>
        <taxon>Eukaryota</taxon>
        <taxon>Viridiplantae</taxon>
        <taxon>Streptophyta</taxon>
        <taxon>Embryophyta</taxon>
        <taxon>Tracheophyta</taxon>
        <taxon>Spermatophyta</taxon>
        <taxon>Magnoliopsida</taxon>
        <taxon>eudicotyledons</taxon>
        <taxon>Gunneridae</taxon>
        <taxon>Pentapetalae</taxon>
        <taxon>asterids</taxon>
        <taxon>lamiids</taxon>
        <taxon>Lamiales</taxon>
        <taxon>Orobanchaceae</taxon>
        <taxon>Buchnereae</taxon>
        <taxon>Striga</taxon>
    </lineage>
</organism>
<dbReference type="GO" id="GO:0016020">
    <property type="term" value="C:membrane"/>
    <property type="evidence" value="ECO:0007669"/>
    <property type="project" value="UniProtKB-SubCell"/>
</dbReference>
<dbReference type="AlphaFoldDB" id="A0A5A7P8D2"/>
<dbReference type="InterPro" id="IPR004853">
    <property type="entry name" value="Sugar_P_trans_dom"/>
</dbReference>
<evidence type="ECO:0000256" key="3">
    <source>
        <dbReference type="ARBA" id="ARBA00022989"/>
    </source>
</evidence>
<name>A0A5A7P8D2_STRAF</name>
<evidence type="ECO:0000259" key="6">
    <source>
        <dbReference type="Pfam" id="PF03151"/>
    </source>
</evidence>
<dbReference type="InterPro" id="IPR050186">
    <property type="entry name" value="TPT_transporter"/>
</dbReference>
<dbReference type="InterPro" id="IPR037185">
    <property type="entry name" value="EmrE-like"/>
</dbReference>
<dbReference type="Pfam" id="PF03151">
    <property type="entry name" value="TPT"/>
    <property type="match status" value="1"/>
</dbReference>
<accession>A0A5A7P8D2</accession>
<dbReference type="Proteomes" id="UP000325081">
    <property type="component" value="Unassembled WGS sequence"/>
</dbReference>
<feature type="domain" description="Sugar phosphate transporter" evidence="6">
    <location>
        <begin position="31"/>
        <end position="179"/>
    </location>
</feature>
<comment type="caution">
    <text evidence="7">The sequence shown here is derived from an EMBL/GenBank/DDBJ whole genome shotgun (WGS) entry which is preliminary data.</text>
</comment>
<evidence type="ECO:0000256" key="2">
    <source>
        <dbReference type="ARBA" id="ARBA00022692"/>
    </source>
</evidence>
<dbReference type="EMBL" id="BKCP01003335">
    <property type="protein sequence ID" value="GER28972.1"/>
    <property type="molecule type" value="Genomic_DNA"/>
</dbReference>
<evidence type="ECO:0000256" key="5">
    <source>
        <dbReference type="SAM" id="Phobius"/>
    </source>
</evidence>
<evidence type="ECO:0000256" key="4">
    <source>
        <dbReference type="ARBA" id="ARBA00023136"/>
    </source>
</evidence>
<proteinExistence type="predicted"/>
<comment type="subcellular location">
    <subcellularLocation>
        <location evidence="1">Membrane</location>
        <topology evidence="1">Multi-pass membrane protein</topology>
    </subcellularLocation>
</comment>
<feature type="transmembrane region" description="Helical" evidence="5">
    <location>
        <begin position="125"/>
        <end position="142"/>
    </location>
</feature>